<evidence type="ECO:0000313" key="3">
    <source>
        <dbReference type="Proteomes" id="UP000239724"/>
    </source>
</evidence>
<gene>
    <name evidence="2" type="ORF">CCS01_07300</name>
</gene>
<dbReference type="Proteomes" id="UP000239724">
    <property type="component" value="Unassembled WGS sequence"/>
</dbReference>
<dbReference type="EMBL" id="NHRY01000072">
    <property type="protein sequence ID" value="PPQ35479.1"/>
    <property type="molecule type" value="Genomic_DNA"/>
</dbReference>
<evidence type="ECO:0000256" key="1">
    <source>
        <dbReference type="SAM" id="MobiDB-lite"/>
    </source>
</evidence>
<feature type="region of interest" description="Disordered" evidence="1">
    <location>
        <begin position="1"/>
        <end position="20"/>
    </location>
</feature>
<proteinExistence type="predicted"/>
<evidence type="ECO:0000313" key="2">
    <source>
        <dbReference type="EMBL" id="PPQ35479.1"/>
    </source>
</evidence>
<organism evidence="2 3">
    <name type="scientific">Rhodopila globiformis</name>
    <name type="common">Rhodopseudomonas globiformis</name>
    <dbReference type="NCBI Taxonomy" id="1071"/>
    <lineage>
        <taxon>Bacteria</taxon>
        <taxon>Pseudomonadati</taxon>
        <taxon>Pseudomonadota</taxon>
        <taxon>Alphaproteobacteria</taxon>
        <taxon>Acetobacterales</taxon>
        <taxon>Acetobacteraceae</taxon>
        <taxon>Rhodopila</taxon>
    </lineage>
</organism>
<evidence type="ECO:0008006" key="4">
    <source>
        <dbReference type="Google" id="ProtNLM"/>
    </source>
</evidence>
<name>A0A2S6NKF4_RHOGL</name>
<reference evidence="2 3" key="1">
    <citation type="journal article" date="2018" name="Arch. Microbiol.">
        <title>New insights into the metabolic potential of the phototrophic purple bacterium Rhodopila globiformis DSM 161(T) from its draft genome sequence and evidence for a vanadium-dependent nitrogenase.</title>
        <authorList>
            <person name="Imhoff J.F."/>
            <person name="Rahn T."/>
            <person name="Kunzel S."/>
            <person name="Neulinger S.C."/>
        </authorList>
    </citation>
    <scope>NUCLEOTIDE SEQUENCE [LARGE SCALE GENOMIC DNA]</scope>
    <source>
        <strain evidence="2 3">DSM 161</strain>
    </source>
</reference>
<accession>A0A2S6NKF4</accession>
<comment type="caution">
    <text evidence="2">The sequence shown here is derived from an EMBL/GenBank/DDBJ whole genome shotgun (WGS) entry which is preliminary data.</text>
</comment>
<protein>
    <recommendedName>
        <fullName evidence="4">DUF2188 domain-containing protein</fullName>
    </recommendedName>
</protein>
<dbReference type="AlphaFoldDB" id="A0A2S6NKF4"/>
<keyword evidence="3" id="KW-1185">Reference proteome</keyword>
<sequence length="69" mass="7557">MASMPYELRMNGRPAGRFETPDEAEQQARTLIRQNADHVVEIIDLATGQPYAPAASGGDREALARKIGF</sequence>